<comment type="similarity">
    <text evidence="2 10">Belongs to the mitochondrial carrier (TC 2.A.29) family.</text>
</comment>
<organism evidence="12 13">
    <name type="scientific">Paragonimus westermani</name>
    <dbReference type="NCBI Taxonomy" id="34504"/>
    <lineage>
        <taxon>Eukaryota</taxon>
        <taxon>Metazoa</taxon>
        <taxon>Spiralia</taxon>
        <taxon>Lophotrochozoa</taxon>
        <taxon>Platyhelminthes</taxon>
        <taxon>Trematoda</taxon>
        <taxon>Digenea</taxon>
        <taxon>Plagiorchiida</taxon>
        <taxon>Troglotremata</taxon>
        <taxon>Troglotrematidae</taxon>
        <taxon>Paragonimus</taxon>
    </lineage>
</organism>
<reference evidence="12 13" key="1">
    <citation type="journal article" date="2019" name="Gigascience">
        <title>Whole-genome sequence of the oriental lung fluke Paragonimus westermani.</title>
        <authorList>
            <person name="Oey H."/>
            <person name="Zakrzewski M."/>
            <person name="Narain K."/>
            <person name="Devi K.R."/>
            <person name="Agatsuma T."/>
            <person name="Nawaratna S."/>
            <person name="Gobert G.N."/>
            <person name="Jones M.K."/>
            <person name="Ragan M.A."/>
            <person name="McManus D.P."/>
            <person name="Krause L."/>
        </authorList>
    </citation>
    <scope>NUCLEOTIDE SEQUENCE [LARGE SCALE GENOMIC DNA]</scope>
    <source>
        <strain evidence="12 13">IND2009</strain>
    </source>
</reference>
<evidence type="ECO:0000256" key="4">
    <source>
        <dbReference type="ARBA" id="ARBA00022692"/>
    </source>
</evidence>
<dbReference type="GO" id="GO:0006839">
    <property type="term" value="P:mitochondrial transport"/>
    <property type="evidence" value="ECO:0007669"/>
    <property type="project" value="TreeGrafter"/>
</dbReference>
<dbReference type="InterPro" id="IPR023395">
    <property type="entry name" value="MCP_dom_sf"/>
</dbReference>
<dbReference type="GO" id="GO:0015227">
    <property type="term" value="F:O-acyl-L-carnitine transmembrane transporter activity"/>
    <property type="evidence" value="ECO:0007669"/>
    <property type="project" value="TreeGrafter"/>
</dbReference>
<evidence type="ECO:0000256" key="2">
    <source>
        <dbReference type="ARBA" id="ARBA00006375"/>
    </source>
</evidence>
<evidence type="ECO:0000313" key="12">
    <source>
        <dbReference type="EMBL" id="KAA3677656.1"/>
    </source>
</evidence>
<keyword evidence="4 9" id="KW-0812">Transmembrane</keyword>
<dbReference type="EMBL" id="QNGE01001403">
    <property type="protein sequence ID" value="KAA3677656.1"/>
    <property type="molecule type" value="Genomic_DNA"/>
</dbReference>
<dbReference type="Pfam" id="PF00153">
    <property type="entry name" value="Mito_carr"/>
    <property type="match status" value="3"/>
</dbReference>
<dbReference type="GO" id="GO:1902603">
    <property type="term" value="P:carnitine transmembrane transport"/>
    <property type="evidence" value="ECO:0007669"/>
    <property type="project" value="TreeGrafter"/>
</dbReference>
<evidence type="ECO:0000313" key="13">
    <source>
        <dbReference type="Proteomes" id="UP000324629"/>
    </source>
</evidence>
<proteinExistence type="inferred from homology"/>
<dbReference type="Gene3D" id="1.50.40.10">
    <property type="entry name" value="Mitochondrial carrier domain"/>
    <property type="match status" value="2"/>
</dbReference>
<evidence type="ECO:0000256" key="9">
    <source>
        <dbReference type="PROSITE-ProRule" id="PRU00282"/>
    </source>
</evidence>
<feature type="transmembrane region" description="Helical" evidence="11">
    <location>
        <begin position="114"/>
        <end position="132"/>
    </location>
</feature>
<sequence length="313" mass="33823">MSAKTHSHVISPFKSFVAGGFGGVCCVAVGHPLDTIKVRLQTMPHVGPGETPLYSGTWDCTRKTVAADGVLGLYKGMGAPIVGVAPIFAICFFGFNCGKKIFAEDPMHLRKHEILLAGMFSGIFTTAIMAPGERIKCLLQTQSGSHAPPKYKGPVDVIRQLYREGGVRSLFRGTAATLLRANMSFASSNTDVPASGAYFLSYEWIKEVLRKSSDSADQLSVGKTLFAGGVAGIFNWLVAIPPDVLKSRYQSAPEGRYPKGIRSVFTEMIAKEGFFALYKGVTPVLLRAFPANAACFLGYEVALKFLNFALPHW</sequence>
<feature type="transmembrane region" description="Helical" evidence="11">
    <location>
        <begin position="81"/>
        <end position="102"/>
    </location>
</feature>
<dbReference type="InterPro" id="IPR050567">
    <property type="entry name" value="Mitochondrial_Carrier"/>
</dbReference>
<gene>
    <name evidence="12" type="ORF">DEA37_0009231</name>
</gene>
<keyword evidence="3 10" id="KW-0813">Transport</keyword>
<keyword evidence="8 9" id="KW-0472">Membrane</keyword>
<accession>A0A5J4NPY3</accession>
<evidence type="ECO:0000256" key="10">
    <source>
        <dbReference type="RuleBase" id="RU000488"/>
    </source>
</evidence>
<keyword evidence="7" id="KW-0496">Mitochondrion</keyword>
<protein>
    <submittedName>
        <fullName evidence="12">Solute carrier family 25, member 20/29</fullName>
    </submittedName>
</protein>
<dbReference type="InterPro" id="IPR018108">
    <property type="entry name" value="MCP_transmembrane"/>
</dbReference>
<dbReference type="PROSITE" id="PS50920">
    <property type="entry name" value="SOLCAR"/>
    <property type="match status" value="3"/>
</dbReference>
<evidence type="ECO:0000256" key="3">
    <source>
        <dbReference type="ARBA" id="ARBA00022448"/>
    </source>
</evidence>
<dbReference type="SUPFAM" id="SSF103506">
    <property type="entry name" value="Mitochondrial carrier"/>
    <property type="match status" value="1"/>
</dbReference>
<dbReference type="GO" id="GO:0031966">
    <property type="term" value="C:mitochondrial membrane"/>
    <property type="evidence" value="ECO:0007669"/>
    <property type="project" value="UniProtKB-SubCell"/>
</dbReference>
<evidence type="ECO:0000256" key="7">
    <source>
        <dbReference type="ARBA" id="ARBA00023128"/>
    </source>
</evidence>
<keyword evidence="5" id="KW-0677">Repeat</keyword>
<keyword evidence="6 11" id="KW-1133">Transmembrane helix</keyword>
<comment type="caution">
    <text evidence="12">The sequence shown here is derived from an EMBL/GenBank/DDBJ whole genome shotgun (WGS) entry which is preliminary data.</text>
</comment>
<feature type="repeat" description="Solcar" evidence="9">
    <location>
        <begin position="10"/>
        <end position="101"/>
    </location>
</feature>
<dbReference type="PANTHER" id="PTHR45624">
    <property type="entry name" value="MITOCHONDRIAL BASIC AMINO ACIDS TRANSPORTER-RELATED"/>
    <property type="match status" value="1"/>
</dbReference>
<dbReference type="AlphaFoldDB" id="A0A5J4NPY3"/>
<evidence type="ECO:0000256" key="11">
    <source>
        <dbReference type="SAM" id="Phobius"/>
    </source>
</evidence>
<name>A0A5J4NPY3_9TREM</name>
<evidence type="ECO:0000256" key="6">
    <source>
        <dbReference type="ARBA" id="ARBA00022989"/>
    </source>
</evidence>
<evidence type="ECO:0000256" key="8">
    <source>
        <dbReference type="ARBA" id="ARBA00023136"/>
    </source>
</evidence>
<dbReference type="Proteomes" id="UP000324629">
    <property type="component" value="Unassembled WGS sequence"/>
</dbReference>
<feature type="repeat" description="Solcar" evidence="9">
    <location>
        <begin position="219"/>
        <end position="305"/>
    </location>
</feature>
<feature type="repeat" description="Solcar" evidence="9">
    <location>
        <begin position="109"/>
        <end position="208"/>
    </location>
</feature>
<evidence type="ECO:0000256" key="5">
    <source>
        <dbReference type="ARBA" id="ARBA00022737"/>
    </source>
</evidence>
<comment type="subcellular location">
    <subcellularLocation>
        <location evidence="1">Mitochondrion membrane</location>
        <topology evidence="1">Multi-pass membrane protein</topology>
    </subcellularLocation>
</comment>
<keyword evidence="13" id="KW-1185">Reference proteome</keyword>
<evidence type="ECO:0000256" key="1">
    <source>
        <dbReference type="ARBA" id="ARBA00004225"/>
    </source>
</evidence>
<dbReference type="PANTHER" id="PTHR45624:SF4">
    <property type="entry name" value="CONGESTED-LIKE TRACHEA PROTEIN-RELATED"/>
    <property type="match status" value="1"/>
</dbReference>